<feature type="domain" description="Ribbon-helix-helix" evidence="1">
    <location>
        <begin position="16"/>
        <end position="82"/>
    </location>
</feature>
<dbReference type="Gene3D" id="1.10.3990.20">
    <property type="entry name" value="protein bp1543"/>
    <property type="match status" value="1"/>
</dbReference>
<dbReference type="EMBL" id="BSPP01000013">
    <property type="protein sequence ID" value="GLS88562.1"/>
    <property type="molecule type" value="Genomic_DNA"/>
</dbReference>
<dbReference type="AlphaFoldDB" id="A0AA37X268"/>
<organism evidence="2 3">
    <name type="scientific">Cypionkella aquatica</name>
    <dbReference type="NCBI Taxonomy" id="1756042"/>
    <lineage>
        <taxon>Bacteria</taxon>
        <taxon>Pseudomonadati</taxon>
        <taxon>Pseudomonadota</taxon>
        <taxon>Alphaproteobacteria</taxon>
        <taxon>Rhodobacterales</taxon>
        <taxon>Paracoccaceae</taxon>
        <taxon>Cypionkella</taxon>
    </lineage>
</organism>
<evidence type="ECO:0000259" key="1">
    <source>
        <dbReference type="Pfam" id="PF13467"/>
    </source>
</evidence>
<comment type="caution">
    <text evidence="2">The sequence shown here is derived from an EMBL/GenBank/DDBJ whole genome shotgun (WGS) entry which is preliminary data.</text>
</comment>
<dbReference type="InterPro" id="IPR038268">
    <property type="entry name" value="RHH_sf"/>
</dbReference>
<dbReference type="Pfam" id="PF13467">
    <property type="entry name" value="RHH_4"/>
    <property type="match status" value="1"/>
</dbReference>
<dbReference type="InterPro" id="IPR027373">
    <property type="entry name" value="RHH_dom"/>
</dbReference>
<evidence type="ECO:0000313" key="2">
    <source>
        <dbReference type="EMBL" id="GLS88562.1"/>
    </source>
</evidence>
<dbReference type="RefSeq" id="WP_284326702.1">
    <property type="nucleotide sequence ID" value="NZ_BSPP01000013.1"/>
</dbReference>
<evidence type="ECO:0000313" key="3">
    <source>
        <dbReference type="Proteomes" id="UP001157355"/>
    </source>
</evidence>
<accession>A0AA37X268</accession>
<protein>
    <recommendedName>
        <fullName evidence="1">Ribbon-helix-helix domain-containing protein</fullName>
    </recommendedName>
</protein>
<keyword evidence="3" id="KW-1185">Reference proteome</keyword>
<reference evidence="2 3" key="1">
    <citation type="journal article" date="2014" name="Int. J. Syst. Evol. Microbiol.">
        <title>Complete genome sequence of Corynebacterium casei LMG S-19264T (=DSM 44701T), isolated from a smear-ripened cheese.</title>
        <authorList>
            <consortium name="US DOE Joint Genome Institute (JGI-PGF)"/>
            <person name="Walter F."/>
            <person name="Albersmeier A."/>
            <person name="Kalinowski J."/>
            <person name="Ruckert C."/>
        </authorList>
    </citation>
    <scope>NUCLEOTIDE SEQUENCE [LARGE SCALE GENOMIC DNA]</scope>
    <source>
        <strain evidence="2 3">NBRC 111766</strain>
    </source>
</reference>
<gene>
    <name evidence="2" type="ORF">GCM10010873_35360</name>
</gene>
<proteinExistence type="predicted"/>
<name>A0AA37X268_9RHOB</name>
<sequence>MCQIFAGQSPTRYESVTRRLRLNGQSTSIRLERAFWRILDDMALRQALTTPALLSKLHSEVLEQHGEAPNFTSFLRCACTIHLGELDQMPEAIQPRFAAE</sequence>
<dbReference type="Proteomes" id="UP001157355">
    <property type="component" value="Unassembled WGS sequence"/>
</dbReference>